<reference evidence="2" key="1">
    <citation type="submission" date="2017-09" db="EMBL/GenBank/DDBJ databases">
        <title>Complete Genome Sequence of ansamitocin-producing Bacterium Actinosynnema pretiosum X47.</title>
        <authorList>
            <person name="Cao G."/>
            <person name="Zong G."/>
            <person name="Zhong C."/>
            <person name="Fu J."/>
        </authorList>
    </citation>
    <scope>NUCLEOTIDE SEQUENCE [LARGE SCALE GENOMIC DNA]</scope>
    <source>
        <strain evidence="2">X47</strain>
    </source>
</reference>
<dbReference type="InterPro" id="IPR029063">
    <property type="entry name" value="SAM-dependent_MTases_sf"/>
</dbReference>
<evidence type="ECO:0000256" key="1">
    <source>
        <dbReference type="SAM" id="MobiDB-lite"/>
    </source>
</evidence>
<feature type="region of interest" description="Disordered" evidence="1">
    <location>
        <begin position="138"/>
        <end position="186"/>
    </location>
</feature>
<dbReference type="GO" id="GO:0032259">
    <property type="term" value="P:methylation"/>
    <property type="evidence" value="ECO:0007669"/>
    <property type="project" value="UniProtKB-KW"/>
</dbReference>
<accession>A0A290Z801</accession>
<feature type="region of interest" description="Disordered" evidence="1">
    <location>
        <begin position="1"/>
        <end position="81"/>
    </location>
</feature>
<proteinExistence type="predicted"/>
<evidence type="ECO:0000313" key="3">
    <source>
        <dbReference type="Proteomes" id="UP000218505"/>
    </source>
</evidence>
<feature type="compositionally biased region" description="Basic residues" evidence="1">
    <location>
        <begin position="156"/>
        <end position="166"/>
    </location>
</feature>
<dbReference type="GO" id="GO:0008168">
    <property type="term" value="F:methyltransferase activity"/>
    <property type="evidence" value="ECO:0007669"/>
    <property type="project" value="UniProtKB-KW"/>
</dbReference>
<feature type="compositionally biased region" description="Low complexity" evidence="1">
    <location>
        <begin position="27"/>
        <end position="46"/>
    </location>
</feature>
<dbReference type="RefSeq" id="WP_096494965.1">
    <property type="nucleotide sequence ID" value="NZ_CP023445.1"/>
</dbReference>
<dbReference type="AlphaFoldDB" id="A0A290Z801"/>
<dbReference type="SUPFAM" id="SSF53335">
    <property type="entry name" value="S-adenosyl-L-methionine-dependent methyltransferases"/>
    <property type="match status" value="1"/>
</dbReference>
<evidence type="ECO:0000313" key="2">
    <source>
        <dbReference type="EMBL" id="ATE55147.1"/>
    </source>
</evidence>
<protein>
    <submittedName>
        <fullName evidence="2">SAM-dependent methyltransferase</fullName>
    </submittedName>
</protein>
<keyword evidence="3" id="KW-1185">Reference proteome</keyword>
<gene>
    <name evidence="2" type="ORF">CNX65_19165</name>
</gene>
<organism evidence="2 3">
    <name type="scientific">Actinosynnema pretiosum</name>
    <dbReference type="NCBI Taxonomy" id="42197"/>
    <lineage>
        <taxon>Bacteria</taxon>
        <taxon>Bacillati</taxon>
        <taxon>Actinomycetota</taxon>
        <taxon>Actinomycetes</taxon>
        <taxon>Pseudonocardiales</taxon>
        <taxon>Pseudonocardiaceae</taxon>
        <taxon>Actinosynnema</taxon>
    </lineage>
</organism>
<name>A0A290Z801_9PSEU</name>
<dbReference type="EMBL" id="CP023445">
    <property type="protein sequence ID" value="ATE55147.1"/>
    <property type="molecule type" value="Genomic_DNA"/>
</dbReference>
<dbReference type="KEGG" id="apre:CNX65_19165"/>
<feature type="compositionally biased region" description="Basic and acidic residues" evidence="1">
    <location>
        <begin position="176"/>
        <end position="186"/>
    </location>
</feature>
<feature type="compositionally biased region" description="Basic and acidic residues" evidence="1">
    <location>
        <begin position="14"/>
        <end position="26"/>
    </location>
</feature>
<dbReference type="Proteomes" id="UP000218505">
    <property type="component" value="Chromosome"/>
</dbReference>
<keyword evidence="2" id="KW-0808">Transferase</keyword>
<keyword evidence="2" id="KW-0489">Methyltransferase</keyword>
<sequence>MQQATHPLTAGEAAAERERGTARDGLARTARASRPAALAGTAAARTPEPVAGRLDRPAPVGSALEIGCGAGGPTPTTAARVPALHRARTACAGMSTADFPRASVRQVPLRKSGVAVRAWALTHGPDEDGPAEACRRIAAPAHHPAPVERERARVPVGRRSRPRRLAGHPEPPAARLVERSEPGERA</sequence>